<dbReference type="Proteomes" id="UP001141619">
    <property type="component" value="Unassembled WGS sequence"/>
</dbReference>
<reference evidence="2" key="1">
    <citation type="submission" date="2022-08" db="EMBL/GenBank/DDBJ databases">
        <authorList>
            <person name="Vandamme P."/>
            <person name="Hettiarachchi A."/>
            <person name="Peeters C."/>
            <person name="Cnockaert M."/>
            <person name="Carlier A."/>
        </authorList>
    </citation>
    <scope>NUCLEOTIDE SEQUENCE</scope>
    <source>
        <strain evidence="2">LMG 31809</strain>
    </source>
</reference>
<dbReference type="InterPro" id="IPR015867">
    <property type="entry name" value="N-reg_PII/ATP_PRibTrfase_C"/>
</dbReference>
<comment type="caution">
    <text evidence="2">The sequence shown here is derived from an EMBL/GenBank/DDBJ whole genome shotgun (WGS) entry which is preliminary data.</text>
</comment>
<evidence type="ECO:0000313" key="3">
    <source>
        <dbReference type="Proteomes" id="UP001141619"/>
    </source>
</evidence>
<keyword evidence="3" id="KW-1185">Reference proteome</keyword>
<dbReference type="Gene3D" id="3.30.70.120">
    <property type="match status" value="1"/>
</dbReference>
<reference evidence="2" key="2">
    <citation type="journal article" date="2023" name="Syst. Appl. Microbiol.">
        <title>Govania unica gen. nov., sp. nov., a rare biosphere bacterium that represents a novel family in the class Alphaproteobacteria.</title>
        <authorList>
            <person name="Vandamme P."/>
            <person name="Peeters C."/>
            <person name="Hettiarachchi A."/>
            <person name="Cnockaert M."/>
            <person name="Carlier A."/>
        </authorList>
    </citation>
    <scope>NUCLEOTIDE SEQUENCE</scope>
    <source>
        <strain evidence="2">LMG 31809</strain>
    </source>
</reference>
<gene>
    <name evidence="2" type="ORF">NYP16_09125</name>
</gene>
<dbReference type="Pfam" id="PF03091">
    <property type="entry name" value="CutA1"/>
    <property type="match status" value="1"/>
</dbReference>
<dbReference type="InterPro" id="IPR011322">
    <property type="entry name" value="N-reg_PII-like_a/b"/>
</dbReference>
<name>A0A9X3TYM3_9PROT</name>
<dbReference type="InterPro" id="IPR004323">
    <property type="entry name" value="Ion_tolerance_CutA"/>
</dbReference>
<sequence>MTDRAAIVSVYVTTADAAEAGAIARAVVEARLAACANVIPLVQSIYRWDGAVVDGSEAAVIFKTRAALVPALEARVRELHSYEVPCVVVWPIVGGAADYMDWVLAETAGG</sequence>
<dbReference type="EMBL" id="JANWOI010000003">
    <property type="protein sequence ID" value="MDA5194110.1"/>
    <property type="molecule type" value="Genomic_DNA"/>
</dbReference>
<evidence type="ECO:0000256" key="1">
    <source>
        <dbReference type="ARBA" id="ARBA00010169"/>
    </source>
</evidence>
<proteinExistence type="inferred from homology"/>
<dbReference type="GO" id="GO:0010038">
    <property type="term" value="P:response to metal ion"/>
    <property type="evidence" value="ECO:0007669"/>
    <property type="project" value="InterPro"/>
</dbReference>
<evidence type="ECO:0000313" key="2">
    <source>
        <dbReference type="EMBL" id="MDA5194110.1"/>
    </source>
</evidence>
<organism evidence="2 3">
    <name type="scientific">Govanella unica</name>
    <dbReference type="NCBI Taxonomy" id="2975056"/>
    <lineage>
        <taxon>Bacteria</taxon>
        <taxon>Pseudomonadati</taxon>
        <taxon>Pseudomonadota</taxon>
        <taxon>Alphaproteobacteria</taxon>
        <taxon>Emcibacterales</taxon>
        <taxon>Govanellaceae</taxon>
        <taxon>Govanella</taxon>
    </lineage>
</organism>
<dbReference type="PANTHER" id="PTHR23419:SF8">
    <property type="entry name" value="FI09726P"/>
    <property type="match status" value="1"/>
</dbReference>
<dbReference type="RefSeq" id="WP_274943816.1">
    <property type="nucleotide sequence ID" value="NZ_JANWOI010000003.1"/>
</dbReference>
<comment type="similarity">
    <text evidence="1">Belongs to the CutA family.</text>
</comment>
<accession>A0A9X3TYM3</accession>
<dbReference type="PANTHER" id="PTHR23419">
    <property type="entry name" value="DIVALENT CATION TOLERANCE CUTA-RELATED"/>
    <property type="match status" value="1"/>
</dbReference>
<dbReference type="GO" id="GO:0005507">
    <property type="term" value="F:copper ion binding"/>
    <property type="evidence" value="ECO:0007669"/>
    <property type="project" value="TreeGrafter"/>
</dbReference>
<protein>
    <submittedName>
        <fullName evidence="2">Divalent-cation tolerance protein CutA</fullName>
    </submittedName>
</protein>
<dbReference type="AlphaFoldDB" id="A0A9X3TYM3"/>
<dbReference type="SUPFAM" id="SSF54913">
    <property type="entry name" value="GlnB-like"/>
    <property type="match status" value="1"/>
</dbReference>